<proteinExistence type="predicted"/>
<keyword evidence="2" id="KW-1185">Reference proteome</keyword>
<dbReference type="KEGG" id="ache:ACHE_20099S"/>
<evidence type="ECO:0000313" key="1">
    <source>
        <dbReference type="EMBL" id="BCR84641.1"/>
    </source>
</evidence>
<sequence length="139" mass="15615">MARWLEENTCIGDNTIFYTTPANERDAEQFSNQVGGTYYGVLIDQRMKKVNGATEDGIFWKWVDACGGTPEEENKVAHHVSQALAMKATGPTYLMLPKGATPKPSSFWLVDEWPMLKKRGIKVTQVQPQTFDQTPYNGP</sequence>
<reference evidence="1" key="2">
    <citation type="submission" date="2021-02" db="EMBL/GenBank/DDBJ databases">
        <title>Aspergillus chevalieri M1 genome sequence.</title>
        <authorList>
            <person name="Kadooka C."/>
            <person name="Mori K."/>
            <person name="Futagami T."/>
        </authorList>
    </citation>
    <scope>NUCLEOTIDE SEQUENCE</scope>
    <source>
        <strain evidence="1">M1</strain>
    </source>
</reference>
<gene>
    <name evidence="1" type="ORF">ACHE_20099S</name>
</gene>
<accession>A0A7R7VH66</accession>
<dbReference type="AlphaFoldDB" id="A0A7R7VH66"/>
<protein>
    <submittedName>
        <fullName evidence="1">Uncharacterized protein</fullName>
    </submittedName>
</protein>
<organism evidence="1 2">
    <name type="scientific">Aspergillus chevalieri</name>
    <name type="common">Eurotium chevalieri</name>
    <dbReference type="NCBI Taxonomy" id="182096"/>
    <lineage>
        <taxon>Eukaryota</taxon>
        <taxon>Fungi</taxon>
        <taxon>Dikarya</taxon>
        <taxon>Ascomycota</taxon>
        <taxon>Pezizomycotina</taxon>
        <taxon>Eurotiomycetes</taxon>
        <taxon>Eurotiomycetidae</taxon>
        <taxon>Eurotiales</taxon>
        <taxon>Aspergillaceae</taxon>
        <taxon>Aspergillus</taxon>
        <taxon>Aspergillus subgen. Aspergillus</taxon>
    </lineage>
</organism>
<dbReference type="GeneID" id="66979000"/>
<dbReference type="RefSeq" id="XP_043133163.1">
    <property type="nucleotide sequence ID" value="XM_043284364.1"/>
</dbReference>
<dbReference type="Proteomes" id="UP000637239">
    <property type="component" value="Chromosome 2"/>
</dbReference>
<reference evidence="1" key="1">
    <citation type="submission" date="2021-01" db="EMBL/GenBank/DDBJ databases">
        <authorList>
            <consortium name="Aspergillus chevalieri M1 genome sequencing consortium"/>
            <person name="Kazuki M."/>
            <person name="Futagami T."/>
        </authorList>
    </citation>
    <scope>NUCLEOTIDE SEQUENCE</scope>
    <source>
        <strain evidence="1">M1</strain>
    </source>
</reference>
<evidence type="ECO:0000313" key="2">
    <source>
        <dbReference type="Proteomes" id="UP000637239"/>
    </source>
</evidence>
<dbReference type="EMBL" id="AP024417">
    <property type="protein sequence ID" value="BCR84641.1"/>
    <property type="molecule type" value="Genomic_DNA"/>
</dbReference>
<name>A0A7R7VH66_ASPCH</name>